<evidence type="ECO:0000256" key="2">
    <source>
        <dbReference type="ARBA" id="ARBA00022428"/>
    </source>
</evidence>
<organism evidence="9 10">
    <name type="scientific">Planococcus glaciei</name>
    <dbReference type="NCBI Taxonomy" id="459472"/>
    <lineage>
        <taxon>Bacteria</taxon>
        <taxon>Bacillati</taxon>
        <taxon>Bacillota</taxon>
        <taxon>Bacilli</taxon>
        <taxon>Bacillales</taxon>
        <taxon>Caryophanaceae</taxon>
        <taxon>Planococcus</taxon>
    </lineage>
</organism>
<dbReference type="InterPro" id="IPR013341">
    <property type="entry name" value="Mandelate_racemase_N_dom"/>
</dbReference>
<dbReference type="InterPro" id="IPR010197">
    <property type="entry name" value="OSBS/NAAAR"/>
</dbReference>
<keyword evidence="5 7" id="KW-0456">Lyase</keyword>
<protein>
    <recommendedName>
        <fullName evidence="6 7">o-succinylbenzoate synthase</fullName>
        <shortName evidence="7">OSB synthase</shortName>
        <shortName evidence="7">OSBS</shortName>
        <ecNumber evidence="6 7">4.2.1.113</ecNumber>
    </recommendedName>
    <alternativeName>
        <fullName evidence="7">4-(2'-carboxyphenyl)-4-oxybutyric acid synthase</fullName>
    </alternativeName>
    <alternativeName>
        <fullName evidence="7">o-succinylbenzoic acid synthase</fullName>
    </alternativeName>
</protein>
<keyword evidence="3 7" id="KW-0479">Metal-binding</keyword>
<dbReference type="InterPro" id="IPR047585">
    <property type="entry name" value="MenC"/>
</dbReference>
<keyword evidence="2 7" id="KW-0474">Menaquinone biosynthesis</keyword>
<dbReference type="CDD" id="cd03317">
    <property type="entry name" value="NAAAR"/>
    <property type="match status" value="1"/>
</dbReference>
<evidence type="ECO:0000256" key="6">
    <source>
        <dbReference type="ARBA" id="ARBA00029491"/>
    </source>
</evidence>
<dbReference type="EMBL" id="CP051177">
    <property type="protein sequence ID" value="QKX52128.1"/>
    <property type="molecule type" value="Genomic_DNA"/>
</dbReference>
<keyword evidence="4 7" id="KW-0460">Magnesium</keyword>
<feature type="active site" description="Proton acceptor" evidence="7">
    <location>
        <position position="263"/>
    </location>
</feature>
<dbReference type="GO" id="GO:0016854">
    <property type="term" value="F:racemase and epimerase activity"/>
    <property type="evidence" value="ECO:0007669"/>
    <property type="project" value="UniProtKB-ARBA"/>
</dbReference>
<evidence type="ECO:0000313" key="10">
    <source>
        <dbReference type="Proteomes" id="UP000509222"/>
    </source>
</evidence>
<dbReference type="Proteomes" id="UP000509222">
    <property type="component" value="Chromosome"/>
</dbReference>
<keyword evidence="10" id="KW-1185">Reference proteome</keyword>
<feature type="active site" description="Proton donor" evidence="7">
    <location>
        <position position="164"/>
    </location>
</feature>
<dbReference type="GO" id="GO:0043748">
    <property type="term" value="F:O-succinylbenzoate synthase activity"/>
    <property type="evidence" value="ECO:0007669"/>
    <property type="project" value="UniProtKB-EC"/>
</dbReference>
<comment type="pathway">
    <text evidence="7">Quinol/quinone metabolism; menaquinone biosynthesis.</text>
</comment>
<dbReference type="InterPro" id="IPR036849">
    <property type="entry name" value="Enolase-like_C_sf"/>
</dbReference>
<feature type="binding site" evidence="7">
    <location>
        <position position="239"/>
    </location>
    <ligand>
        <name>Mg(2+)</name>
        <dbReference type="ChEBI" id="CHEBI:18420"/>
    </ligand>
</feature>
<feature type="domain" description="Mandelate racemase/muconate lactonizing enzyme C-terminal" evidence="8">
    <location>
        <begin position="143"/>
        <end position="235"/>
    </location>
</feature>
<dbReference type="UniPathway" id="UPA01057">
    <property type="reaction ID" value="UER00165"/>
</dbReference>
<dbReference type="GO" id="GO:0000287">
    <property type="term" value="F:magnesium ion binding"/>
    <property type="evidence" value="ECO:0007669"/>
    <property type="project" value="UniProtKB-UniRule"/>
</dbReference>
<dbReference type="PANTHER" id="PTHR48073:SF5">
    <property type="entry name" value="O-SUCCINYLBENZOATE SYNTHASE"/>
    <property type="match status" value="1"/>
</dbReference>
<dbReference type="Gene3D" id="3.20.20.120">
    <property type="entry name" value="Enolase-like C-terminal domain"/>
    <property type="match status" value="1"/>
</dbReference>
<comment type="catalytic activity">
    <reaction evidence="7">
        <text>(1R,6R)-6-hydroxy-2-succinyl-cyclohexa-2,4-diene-1-carboxylate = 2-succinylbenzoate + H2O</text>
        <dbReference type="Rhea" id="RHEA:10196"/>
        <dbReference type="ChEBI" id="CHEBI:15377"/>
        <dbReference type="ChEBI" id="CHEBI:18325"/>
        <dbReference type="ChEBI" id="CHEBI:58689"/>
        <dbReference type="EC" id="4.2.1.113"/>
    </reaction>
</comment>
<comment type="cofactor">
    <cofactor evidence="1 7">
        <name>a divalent metal cation</name>
        <dbReference type="ChEBI" id="CHEBI:60240"/>
    </cofactor>
</comment>
<accession>A0A7H8QDP6</accession>
<dbReference type="HAMAP" id="MF_01933">
    <property type="entry name" value="MenC_2"/>
    <property type="match status" value="1"/>
</dbReference>
<reference evidence="10" key="1">
    <citation type="submission" date="2020-06" db="EMBL/GenBank/DDBJ databases">
        <title>Isolation of Planomicrobium glaciei.</title>
        <authorList>
            <person name="Malisova L."/>
            <person name="Safrankova R."/>
            <person name="Jakubu V."/>
            <person name="Spanelova P."/>
        </authorList>
    </citation>
    <scope>NUCLEOTIDE SEQUENCE [LARGE SCALE GENOMIC DNA]</scope>
    <source>
        <strain evidence="10">NRL-ATB46093</strain>
    </source>
</reference>
<dbReference type="SFLD" id="SFLDF00009">
    <property type="entry name" value="o-succinylbenzoate_synthase"/>
    <property type="match status" value="1"/>
</dbReference>
<dbReference type="RefSeq" id="WP_176294918.1">
    <property type="nucleotide sequence ID" value="NZ_CP051177.1"/>
</dbReference>
<dbReference type="SMART" id="SM00922">
    <property type="entry name" value="MR_MLE"/>
    <property type="match status" value="1"/>
</dbReference>
<dbReference type="InterPro" id="IPR029017">
    <property type="entry name" value="Enolase-like_N"/>
</dbReference>
<dbReference type="GO" id="GO:0009234">
    <property type="term" value="P:menaquinone biosynthetic process"/>
    <property type="evidence" value="ECO:0007669"/>
    <property type="project" value="UniProtKB-UniRule"/>
</dbReference>
<evidence type="ECO:0000256" key="1">
    <source>
        <dbReference type="ARBA" id="ARBA00001968"/>
    </source>
</evidence>
<dbReference type="SFLD" id="SFLDG00180">
    <property type="entry name" value="muconate_cycloisomerase"/>
    <property type="match status" value="1"/>
</dbReference>
<evidence type="ECO:0000256" key="7">
    <source>
        <dbReference type="HAMAP-Rule" id="MF_01933"/>
    </source>
</evidence>
<comment type="pathway">
    <text evidence="7">Quinol/quinone metabolism; 1,4-dihydroxy-2-naphthoate biosynthesis; 1,4-dihydroxy-2-naphthoate from chorismate: step 4/7.</text>
</comment>
<dbReference type="SUPFAM" id="SSF54826">
    <property type="entry name" value="Enolase N-terminal domain-like"/>
    <property type="match status" value="1"/>
</dbReference>
<feature type="binding site" evidence="7">
    <location>
        <position position="189"/>
    </location>
    <ligand>
        <name>Mg(2+)</name>
        <dbReference type="ChEBI" id="CHEBI:18420"/>
    </ligand>
</feature>
<evidence type="ECO:0000256" key="5">
    <source>
        <dbReference type="ARBA" id="ARBA00023239"/>
    </source>
</evidence>
<dbReference type="Pfam" id="PF02746">
    <property type="entry name" value="MR_MLE_N"/>
    <property type="match status" value="1"/>
</dbReference>
<dbReference type="EC" id="4.2.1.113" evidence="6 7"/>
<name>A0A7H8QDP6_9BACL</name>
<comment type="similarity">
    <text evidence="7">Belongs to the mandelate racemase/muconate lactonizing enzyme family. MenC type 2 subfamily.</text>
</comment>
<dbReference type="AlphaFoldDB" id="A0A7H8QDP6"/>
<evidence type="ECO:0000313" key="9">
    <source>
        <dbReference type="EMBL" id="QKX52128.1"/>
    </source>
</evidence>
<sequence>MKITEIRIRKMKMMMKKPFTTSFGTFQEKDFLLLEAKDELGNSGWGESVAFHSPWYSEETLETNLHIIKDFLVPIVLGNEISHPNQVSELFGHLRKNNMAKSTVEGAIWDLYAKRNKMTLAEALGGARKRIEVGISIGIHENADELIETVAGFVEEGYKRIKVKIKPGYDVDVMQKLRAAFPDVPMMADANSAYRLKDTELLQKLDGLNLTMIEQPLASDDIIDHATLQANLQTPICLDESIHSLEDTRKAVELGSTKIINIKIGRVGGLTEAKKIHDYCAEKGIPVWCGGMLESGIGRAHNIALTTLPNFTLPGDTAGSSRYWEEDVISPEVVVEDGYITVPDAYGIGYAINKQAMDRFTVEELVFQAQPSTAATGQ</sequence>
<dbReference type="Pfam" id="PF13378">
    <property type="entry name" value="MR_MLE_C"/>
    <property type="match status" value="1"/>
</dbReference>
<proteinExistence type="inferred from homology"/>
<evidence type="ECO:0000259" key="8">
    <source>
        <dbReference type="SMART" id="SM00922"/>
    </source>
</evidence>
<dbReference type="InterPro" id="IPR029065">
    <property type="entry name" value="Enolase_C-like"/>
</dbReference>
<gene>
    <name evidence="7 9" type="primary">menC</name>
    <name evidence="9" type="ORF">HF394_16960</name>
</gene>
<dbReference type="PANTHER" id="PTHR48073">
    <property type="entry name" value="O-SUCCINYLBENZOATE SYNTHASE-RELATED"/>
    <property type="match status" value="1"/>
</dbReference>
<dbReference type="SFLD" id="SFLDS00001">
    <property type="entry name" value="Enolase"/>
    <property type="match status" value="1"/>
</dbReference>
<dbReference type="NCBIfam" id="TIGR01928">
    <property type="entry name" value="menC_lowGC_arch"/>
    <property type="match status" value="1"/>
</dbReference>
<comment type="function">
    <text evidence="7">Converts 2-succinyl-6-hydroxy-2,4-cyclohexadiene-1-carboxylate (SHCHC) to 2-succinylbenzoate (OSB).</text>
</comment>
<dbReference type="UniPathway" id="UPA00079"/>
<dbReference type="Gene3D" id="3.30.390.10">
    <property type="entry name" value="Enolase-like, N-terminal domain"/>
    <property type="match status" value="1"/>
</dbReference>
<evidence type="ECO:0000256" key="3">
    <source>
        <dbReference type="ARBA" id="ARBA00022723"/>
    </source>
</evidence>
<dbReference type="SUPFAM" id="SSF51604">
    <property type="entry name" value="Enolase C-terminal domain-like"/>
    <property type="match status" value="1"/>
</dbReference>
<feature type="binding site" evidence="7">
    <location>
        <position position="214"/>
    </location>
    <ligand>
        <name>Mg(2+)</name>
        <dbReference type="ChEBI" id="CHEBI:18420"/>
    </ligand>
</feature>
<dbReference type="InterPro" id="IPR013342">
    <property type="entry name" value="Mandelate_racemase_C"/>
</dbReference>
<evidence type="ECO:0000256" key="4">
    <source>
        <dbReference type="ARBA" id="ARBA00022842"/>
    </source>
</evidence>